<keyword evidence="3" id="KW-0812">Transmembrane</keyword>
<dbReference type="PANTHER" id="PTHR15503:SF45">
    <property type="entry name" value="RNA-DIRECTED DNA POLYMERASE HOMOLOG"/>
    <property type="match status" value="1"/>
</dbReference>
<reference evidence="5" key="1">
    <citation type="submission" date="2017-07" db="EMBL/GenBank/DDBJ databases">
        <title>Taro Niue Genome Assembly and Annotation.</title>
        <authorList>
            <person name="Atibalentja N."/>
            <person name="Keating K."/>
            <person name="Fields C.J."/>
        </authorList>
    </citation>
    <scope>NUCLEOTIDE SEQUENCE</scope>
    <source>
        <strain evidence="5">Niue_2</strain>
        <tissue evidence="5">Leaf</tissue>
    </source>
</reference>
<proteinExistence type="predicted"/>
<dbReference type="OrthoDB" id="7992326at2759"/>
<evidence type="ECO:0000256" key="3">
    <source>
        <dbReference type="SAM" id="Phobius"/>
    </source>
</evidence>
<dbReference type="InterPro" id="IPR001878">
    <property type="entry name" value="Znf_CCHC"/>
</dbReference>
<dbReference type="GO" id="GO:0003676">
    <property type="term" value="F:nucleic acid binding"/>
    <property type="evidence" value="ECO:0007669"/>
    <property type="project" value="InterPro"/>
</dbReference>
<dbReference type="Pfam" id="PF03732">
    <property type="entry name" value="Retrotrans_gag"/>
    <property type="match status" value="1"/>
</dbReference>
<dbReference type="GO" id="GO:0008270">
    <property type="term" value="F:zinc ion binding"/>
    <property type="evidence" value="ECO:0007669"/>
    <property type="project" value="UniProtKB-KW"/>
</dbReference>
<dbReference type="EMBL" id="NMUH01009872">
    <property type="protein sequence ID" value="MQM20493.1"/>
    <property type="molecule type" value="Genomic_DNA"/>
</dbReference>
<evidence type="ECO:0000256" key="1">
    <source>
        <dbReference type="PROSITE-ProRule" id="PRU00047"/>
    </source>
</evidence>
<evidence type="ECO:0000313" key="5">
    <source>
        <dbReference type="EMBL" id="MQM20493.1"/>
    </source>
</evidence>
<name>A0A843XMT4_COLES</name>
<dbReference type="SMART" id="SM00343">
    <property type="entry name" value="ZnF_C2HC"/>
    <property type="match status" value="1"/>
</dbReference>
<accession>A0A843XMT4</accession>
<keyword evidence="1" id="KW-0863">Zinc-finger</keyword>
<dbReference type="PROSITE" id="PS50158">
    <property type="entry name" value="ZF_CCHC"/>
    <property type="match status" value="1"/>
</dbReference>
<keyword evidence="1" id="KW-0862">Zinc</keyword>
<dbReference type="InterPro" id="IPR036875">
    <property type="entry name" value="Znf_CCHC_sf"/>
</dbReference>
<dbReference type="Proteomes" id="UP000652761">
    <property type="component" value="Unassembled WGS sequence"/>
</dbReference>
<feature type="domain" description="CCHC-type" evidence="4">
    <location>
        <begin position="460"/>
        <end position="475"/>
    </location>
</feature>
<feature type="region of interest" description="Disordered" evidence="2">
    <location>
        <begin position="374"/>
        <end position="451"/>
    </location>
</feature>
<dbReference type="InterPro" id="IPR005162">
    <property type="entry name" value="Retrotrans_gag_dom"/>
</dbReference>
<dbReference type="AlphaFoldDB" id="A0A843XMT4"/>
<keyword evidence="1" id="KW-0479">Metal-binding</keyword>
<evidence type="ECO:0000256" key="2">
    <source>
        <dbReference type="SAM" id="MobiDB-lite"/>
    </source>
</evidence>
<evidence type="ECO:0000259" key="4">
    <source>
        <dbReference type="PROSITE" id="PS50158"/>
    </source>
</evidence>
<dbReference type="PANTHER" id="PTHR15503">
    <property type="entry name" value="LDOC1 RELATED"/>
    <property type="match status" value="1"/>
</dbReference>
<keyword evidence="6" id="KW-1185">Reference proteome</keyword>
<feature type="non-terminal residue" evidence="5">
    <location>
        <position position="1"/>
    </location>
</feature>
<feature type="compositionally biased region" description="Polar residues" evidence="2">
    <location>
        <begin position="378"/>
        <end position="394"/>
    </location>
</feature>
<evidence type="ECO:0000313" key="6">
    <source>
        <dbReference type="Proteomes" id="UP000652761"/>
    </source>
</evidence>
<dbReference type="Gene3D" id="4.10.60.10">
    <property type="entry name" value="Zinc finger, CCHC-type"/>
    <property type="match status" value="1"/>
</dbReference>
<organism evidence="5 6">
    <name type="scientific">Colocasia esculenta</name>
    <name type="common">Wild taro</name>
    <name type="synonym">Arum esculentum</name>
    <dbReference type="NCBI Taxonomy" id="4460"/>
    <lineage>
        <taxon>Eukaryota</taxon>
        <taxon>Viridiplantae</taxon>
        <taxon>Streptophyta</taxon>
        <taxon>Embryophyta</taxon>
        <taxon>Tracheophyta</taxon>
        <taxon>Spermatophyta</taxon>
        <taxon>Magnoliopsida</taxon>
        <taxon>Liliopsida</taxon>
        <taxon>Araceae</taxon>
        <taxon>Aroideae</taxon>
        <taxon>Colocasieae</taxon>
        <taxon>Colocasia</taxon>
    </lineage>
</organism>
<keyword evidence="3" id="KW-1133">Transmembrane helix</keyword>
<dbReference type="SUPFAM" id="SSF57756">
    <property type="entry name" value="Retrovirus zinc finger-like domains"/>
    <property type="match status" value="1"/>
</dbReference>
<protein>
    <recommendedName>
        <fullName evidence="4">CCHC-type domain-containing protein</fullName>
    </recommendedName>
</protein>
<gene>
    <name evidence="5" type="ORF">Taro_053514</name>
</gene>
<keyword evidence="3" id="KW-0472">Membrane</keyword>
<sequence length="487" mass="55058">LGGLIGGSLVDANLCNLQNIGLPESSSLTLFSLSLALFFMPLLPQCFQWLQKASWRIMECETLVVYFLQLYLGVCPRLLLRPVRGRRTRIKYVIDLTGLAEVFRHSWYQSKKFEIADRRDWGGGGDDPEESTQRMIERIWESLTDIQRRMDQQASVPPVAVPPGDGEIVPIAPVPPGVEVPFVAPVPPPPPVLLAEEPVMQVEKFLRLQPPTYSGGPNLDTAEHWVHEIERVFATMRCPAADKVVLVAYQLRGFALEWWRLKMQTTFAGRTEEAITWSEFLDVFNDTFFLIQVQQVKREQFRTLQQGNSSVLEYQMRFMALSRYAPYVVSDNNMMVEYFIRGLRVELQDEIVPLMCKTVEEAAQRAATLERSIRTRQVGESGSGSFRLPQQSVGASKGKAPAGPSSSGFGKWGQKLKQAFKGKGRGWGGHQQFQQGRGRPEVEESQQSTARQPIIPPGYRCYNCNQLGHLIRNCPFPREYGYGRGVQ</sequence>
<feature type="transmembrane region" description="Helical" evidence="3">
    <location>
        <begin position="28"/>
        <end position="51"/>
    </location>
</feature>
<dbReference type="InterPro" id="IPR032567">
    <property type="entry name" value="RTL1-rel"/>
</dbReference>
<comment type="caution">
    <text evidence="5">The sequence shown here is derived from an EMBL/GenBank/DDBJ whole genome shotgun (WGS) entry which is preliminary data.</text>
</comment>
<feature type="transmembrane region" description="Helical" evidence="3">
    <location>
        <begin position="63"/>
        <end position="80"/>
    </location>
</feature>
<dbReference type="Pfam" id="PF00098">
    <property type="entry name" value="zf-CCHC"/>
    <property type="match status" value="1"/>
</dbReference>